<accession>J3M9J9</accession>
<keyword evidence="2" id="KW-1185">Reference proteome</keyword>
<dbReference type="AlphaFoldDB" id="J3M9J9"/>
<reference evidence="1" key="2">
    <citation type="submission" date="2013-04" db="UniProtKB">
        <authorList>
            <consortium name="EnsemblPlants"/>
        </authorList>
    </citation>
    <scope>IDENTIFICATION</scope>
</reference>
<organism evidence="1">
    <name type="scientific">Oryza brachyantha</name>
    <name type="common">malo sina</name>
    <dbReference type="NCBI Taxonomy" id="4533"/>
    <lineage>
        <taxon>Eukaryota</taxon>
        <taxon>Viridiplantae</taxon>
        <taxon>Streptophyta</taxon>
        <taxon>Embryophyta</taxon>
        <taxon>Tracheophyta</taxon>
        <taxon>Spermatophyta</taxon>
        <taxon>Magnoliopsida</taxon>
        <taxon>Liliopsida</taxon>
        <taxon>Poales</taxon>
        <taxon>Poaceae</taxon>
        <taxon>BOP clade</taxon>
        <taxon>Oryzoideae</taxon>
        <taxon>Oryzeae</taxon>
        <taxon>Oryzinae</taxon>
        <taxon>Oryza</taxon>
    </lineage>
</organism>
<reference evidence="1" key="1">
    <citation type="journal article" date="2013" name="Nat. Commun.">
        <title>Whole-genome sequencing of Oryza brachyantha reveals mechanisms underlying Oryza genome evolution.</title>
        <authorList>
            <person name="Chen J."/>
            <person name="Huang Q."/>
            <person name="Gao D."/>
            <person name="Wang J."/>
            <person name="Lang Y."/>
            <person name="Liu T."/>
            <person name="Li B."/>
            <person name="Bai Z."/>
            <person name="Luis Goicoechea J."/>
            <person name="Liang C."/>
            <person name="Chen C."/>
            <person name="Zhang W."/>
            <person name="Sun S."/>
            <person name="Liao Y."/>
            <person name="Zhang X."/>
            <person name="Yang L."/>
            <person name="Song C."/>
            <person name="Wang M."/>
            <person name="Shi J."/>
            <person name="Liu G."/>
            <person name="Liu J."/>
            <person name="Zhou H."/>
            <person name="Zhou W."/>
            <person name="Yu Q."/>
            <person name="An N."/>
            <person name="Chen Y."/>
            <person name="Cai Q."/>
            <person name="Wang B."/>
            <person name="Liu B."/>
            <person name="Min J."/>
            <person name="Huang Y."/>
            <person name="Wu H."/>
            <person name="Li Z."/>
            <person name="Zhang Y."/>
            <person name="Yin Y."/>
            <person name="Song W."/>
            <person name="Jiang J."/>
            <person name="Jackson S.A."/>
            <person name="Wing R.A."/>
            <person name="Wang J."/>
            <person name="Chen M."/>
        </authorList>
    </citation>
    <scope>NUCLEOTIDE SEQUENCE [LARGE SCALE GENOMIC DNA]</scope>
    <source>
        <strain evidence="1">cv. IRGC 101232</strain>
    </source>
</reference>
<name>J3M9J9_ORYBR</name>
<dbReference type="Gramene" id="OB05G32730.1">
    <property type="protein sequence ID" value="OB05G32730.1"/>
    <property type="gene ID" value="OB05G32730"/>
</dbReference>
<dbReference type="HOGENOM" id="CLU_2053253_0_0_1"/>
<dbReference type="Proteomes" id="UP000006038">
    <property type="component" value="Chromosome 5"/>
</dbReference>
<dbReference type="EnsemblPlants" id="OB05G32730.1">
    <property type="protein sequence ID" value="OB05G32730.1"/>
    <property type="gene ID" value="OB05G32730"/>
</dbReference>
<protein>
    <submittedName>
        <fullName evidence="1">Uncharacterized protein</fullName>
    </submittedName>
</protein>
<evidence type="ECO:0000313" key="1">
    <source>
        <dbReference type="EnsemblPlants" id="OB05G32730.1"/>
    </source>
</evidence>
<proteinExistence type="predicted"/>
<sequence length="120" mass="13705">MEDRDDTKGDAVTEVKDYPSEMQLMMEKQKRKMVKHKISNPVAIVRFAPVTIEGACKRYSCIRGWYPDTLEVCQSFQRRRHQGRIRACTALNMGHTHVFLCHSGDAYSRSSPIANSKVAT</sequence>
<evidence type="ECO:0000313" key="2">
    <source>
        <dbReference type="Proteomes" id="UP000006038"/>
    </source>
</evidence>